<keyword evidence="3" id="KW-0812">Transmembrane</keyword>
<dbReference type="Gene3D" id="1.25.40.10">
    <property type="entry name" value="Tetratricopeptide repeat domain"/>
    <property type="match status" value="1"/>
</dbReference>
<feature type="compositionally biased region" description="Polar residues" evidence="2">
    <location>
        <begin position="227"/>
        <end position="239"/>
    </location>
</feature>
<feature type="transmembrane region" description="Helical" evidence="3">
    <location>
        <begin position="37"/>
        <end position="56"/>
    </location>
</feature>
<dbReference type="AlphaFoldDB" id="A9WVE3"/>
<keyword evidence="3" id="KW-1133">Transmembrane helix</keyword>
<name>A9WVE3_RENSM</name>
<keyword evidence="3" id="KW-0472">Membrane</keyword>
<feature type="compositionally biased region" description="Basic and acidic residues" evidence="2">
    <location>
        <begin position="184"/>
        <end position="201"/>
    </location>
</feature>
<dbReference type="InterPro" id="IPR019734">
    <property type="entry name" value="TPR_rpt"/>
</dbReference>
<feature type="region of interest" description="Disordered" evidence="2">
    <location>
        <begin position="1"/>
        <end position="26"/>
    </location>
</feature>
<dbReference type="Proteomes" id="UP000002007">
    <property type="component" value="Chromosome"/>
</dbReference>
<feature type="region of interest" description="Disordered" evidence="2">
    <location>
        <begin position="174"/>
        <end position="264"/>
    </location>
</feature>
<organism evidence="4 5">
    <name type="scientific">Renibacterium salmoninarum (strain ATCC 33209 / DSM 20767 / JCM 11484 / NBRC 15589 / NCIMB 2235)</name>
    <dbReference type="NCBI Taxonomy" id="288705"/>
    <lineage>
        <taxon>Bacteria</taxon>
        <taxon>Bacillati</taxon>
        <taxon>Actinomycetota</taxon>
        <taxon>Actinomycetes</taxon>
        <taxon>Micrococcales</taxon>
        <taxon>Micrococcaceae</taxon>
        <taxon>Renibacterium</taxon>
    </lineage>
</organism>
<reference evidence="5" key="1">
    <citation type="journal article" date="2008" name="J. Bacteriol.">
        <title>Genome sequence of the fish pathogen Renibacterium salmoninarum suggests reductive evolution away from an environmental Arthrobacter ancestor.</title>
        <authorList>
            <person name="Wiens G.D."/>
            <person name="Rockey D.D."/>
            <person name="Wu Z."/>
            <person name="Chang J."/>
            <person name="Levy R."/>
            <person name="Crane S."/>
            <person name="Chen D.S."/>
            <person name="Capri G.R."/>
            <person name="Burnett J.R."/>
            <person name="Sudheesh P.S."/>
            <person name="Schipma M.J."/>
            <person name="Burd H."/>
            <person name="Bhattacharyya A."/>
            <person name="Rhodes L.D."/>
            <person name="Kaul R."/>
            <person name="Strom M.S."/>
        </authorList>
    </citation>
    <scope>NUCLEOTIDE SEQUENCE [LARGE SCALE GENOMIC DNA]</scope>
    <source>
        <strain evidence="5">ATCC 33209 / DSM 20767 / JCM 11484 / NBRC 15589 / NCIMB 2235</strain>
    </source>
</reference>
<sequence length="264" mass="27758">MSNSYAPPIPPAVEAGALPGPDEGQEGDARLARRRKLIFWLLPFAIIALLVAAKLFSVQIASVQANSAFLKNDAAGVHAAAGVLKVVNVIEPYKAWFNDGDGYVLSGDFASARTQFEQALSLASADESCKVRVNLVLTLEKLGDAKQASADPTAAKALYDGGVKIAADAPQGCFQKGSNGKQQGEGEKLQDSKGRLEEKSKGSQAQGQPNQTPGDQSPSPSSDSSKLDQLNKQNQGAQQDRNDGQQIGGDAGNLPPFDPNGKQW</sequence>
<dbReference type="KEGG" id="rsa:RSal33209_3455"/>
<keyword evidence="1" id="KW-0802">TPR repeat</keyword>
<evidence type="ECO:0000256" key="3">
    <source>
        <dbReference type="SAM" id="Phobius"/>
    </source>
</evidence>
<dbReference type="eggNOG" id="ENOG50338GX">
    <property type="taxonomic scope" value="Bacteria"/>
</dbReference>
<dbReference type="EMBL" id="CP000910">
    <property type="protein sequence ID" value="ABY25164.1"/>
    <property type="molecule type" value="Genomic_DNA"/>
</dbReference>
<dbReference type="InterPro" id="IPR011990">
    <property type="entry name" value="TPR-like_helical_dom_sf"/>
</dbReference>
<dbReference type="PROSITE" id="PS50005">
    <property type="entry name" value="TPR"/>
    <property type="match status" value="1"/>
</dbReference>
<proteinExistence type="predicted"/>
<feature type="compositionally biased region" description="Polar residues" evidence="2">
    <location>
        <begin position="202"/>
        <end position="216"/>
    </location>
</feature>
<keyword evidence="5" id="KW-1185">Reference proteome</keyword>
<evidence type="ECO:0000313" key="4">
    <source>
        <dbReference type="EMBL" id="ABY25164.1"/>
    </source>
</evidence>
<dbReference type="STRING" id="288705.RSal33209_3455"/>
<evidence type="ECO:0000256" key="2">
    <source>
        <dbReference type="SAM" id="MobiDB-lite"/>
    </source>
</evidence>
<dbReference type="HOGENOM" id="CLU_099337_0_0_11"/>
<feature type="repeat" description="TPR" evidence="1">
    <location>
        <begin position="93"/>
        <end position="126"/>
    </location>
</feature>
<evidence type="ECO:0000256" key="1">
    <source>
        <dbReference type="PROSITE-ProRule" id="PRU00339"/>
    </source>
</evidence>
<protein>
    <submittedName>
        <fullName evidence="4">Tetratricopeptide repeat domain protein</fullName>
    </submittedName>
</protein>
<dbReference type="SUPFAM" id="SSF48452">
    <property type="entry name" value="TPR-like"/>
    <property type="match status" value="1"/>
</dbReference>
<evidence type="ECO:0000313" key="5">
    <source>
        <dbReference type="Proteomes" id="UP000002007"/>
    </source>
</evidence>
<accession>A9WVE3</accession>
<gene>
    <name evidence="4" type="ordered locus">RSal33209_3455</name>
</gene>